<organism evidence="4 5">
    <name type="scientific">Actinoplanes subglobosus</name>
    <dbReference type="NCBI Taxonomy" id="1547892"/>
    <lineage>
        <taxon>Bacteria</taxon>
        <taxon>Bacillati</taxon>
        <taxon>Actinomycetota</taxon>
        <taxon>Actinomycetes</taxon>
        <taxon>Micromonosporales</taxon>
        <taxon>Micromonosporaceae</taxon>
        <taxon>Actinoplanes</taxon>
    </lineage>
</organism>
<feature type="compositionally biased region" description="Polar residues" evidence="1">
    <location>
        <begin position="277"/>
        <end position="286"/>
    </location>
</feature>
<reference evidence="5" key="1">
    <citation type="journal article" date="2019" name="Int. J. Syst. Evol. Microbiol.">
        <title>The Global Catalogue of Microorganisms (GCM) 10K type strain sequencing project: providing services to taxonomists for standard genome sequencing and annotation.</title>
        <authorList>
            <consortium name="The Broad Institute Genomics Platform"/>
            <consortium name="The Broad Institute Genome Sequencing Center for Infectious Disease"/>
            <person name="Wu L."/>
            <person name="Ma J."/>
        </authorList>
    </citation>
    <scope>NUCLEOTIDE SEQUENCE [LARGE SCALE GENOMIC DNA]</scope>
    <source>
        <strain evidence="5">TBRC 5832</strain>
    </source>
</reference>
<feature type="compositionally biased region" description="Pro residues" evidence="1">
    <location>
        <begin position="238"/>
        <end position="248"/>
    </location>
</feature>
<keyword evidence="3" id="KW-0732">Signal</keyword>
<feature type="chain" id="PRO_5046320381" description="Capsular polysaccharide biosynthesis protein" evidence="3">
    <location>
        <begin position="27"/>
        <end position="319"/>
    </location>
</feature>
<keyword evidence="2" id="KW-1133">Transmembrane helix</keyword>
<dbReference type="EMBL" id="JBHSBL010000021">
    <property type="protein sequence ID" value="MFC4069678.1"/>
    <property type="molecule type" value="Genomic_DNA"/>
</dbReference>
<comment type="caution">
    <text evidence="4">The sequence shown here is derived from an EMBL/GenBank/DDBJ whole genome shotgun (WGS) entry which is preliminary data.</text>
</comment>
<accession>A0ABV8IZF9</accession>
<evidence type="ECO:0000256" key="2">
    <source>
        <dbReference type="SAM" id="Phobius"/>
    </source>
</evidence>
<keyword evidence="2" id="KW-0472">Membrane</keyword>
<feature type="compositionally biased region" description="Basic and acidic residues" evidence="1">
    <location>
        <begin position="310"/>
        <end position="319"/>
    </location>
</feature>
<keyword evidence="2" id="KW-0812">Transmembrane</keyword>
<proteinExistence type="predicted"/>
<name>A0ABV8IZF9_9ACTN</name>
<dbReference type="Proteomes" id="UP001595867">
    <property type="component" value="Unassembled WGS sequence"/>
</dbReference>
<protein>
    <recommendedName>
        <fullName evidence="6">Capsular polysaccharide biosynthesis protein</fullName>
    </recommendedName>
</protein>
<feature type="region of interest" description="Disordered" evidence="1">
    <location>
        <begin position="199"/>
        <end position="319"/>
    </location>
</feature>
<gene>
    <name evidence="4" type="ORF">ACFO0C_32550</name>
</gene>
<feature type="signal peptide" evidence="3">
    <location>
        <begin position="1"/>
        <end position="26"/>
    </location>
</feature>
<evidence type="ECO:0000256" key="1">
    <source>
        <dbReference type="SAM" id="MobiDB-lite"/>
    </source>
</evidence>
<sequence>MTKLLFRRWYFSLPLLLVTLACVAVAAVTVKPDYSSIGHIQFIPPVGTTAKDGTKNPINNRWYDLGYEALANATVIDVTKKSVLEKMVEEGLSDNITVTTDQVPLFAIEVVGDSPEQATATVQYVQKGIADAVQQRQDTLRVSEADTITTLLLDDGTEVEEKGSKIMRVMVVAFGLGLLLTAGVTIGIDALLRWRAGRRPEDEDEATAGSVVGSVPQSGRSGTQISSNYEKTQAVIPPAQPGPKPNDPQQPARPAAGNGKPGQAPAPQQRRAGSDGTYRSQQSAAAGNSPDPRLEQAPADATIVLPPWGWKRDEKAERR</sequence>
<evidence type="ECO:0000313" key="5">
    <source>
        <dbReference type="Proteomes" id="UP001595867"/>
    </source>
</evidence>
<keyword evidence="5" id="KW-1185">Reference proteome</keyword>
<evidence type="ECO:0000256" key="3">
    <source>
        <dbReference type="SAM" id="SignalP"/>
    </source>
</evidence>
<dbReference type="RefSeq" id="WP_378070571.1">
    <property type="nucleotide sequence ID" value="NZ_JBHSBL010000021.1"/>
</dbReference>
<feature type="transmembrane region" description="Helical" evidence="2">
    <location>
        <begin position="169"/>
        <end position="192"/>
    </location>
</feature>
<evidence type="ECO:0008006" key="6">
    <source>
        <dbReference type="Google" id="ProtNLM"/>
    </source>
</evidence>
<evidence type="ECO:0000313" key="4">
    <source>
        <dbReference type="EMBL" id="MFC4069678.1"/>
    </source>
</evidence>
<feature type="compositionally biased region" description="Polar residues" evidence="1">
    <location>
        <begin position="215"/>
        <end position="231"/>
    </location>
</feature>
<dbReference type="PROSITE" id="PS51257">
    <property type="entry name" value="PROKAR_LIPOPROTEIN"/>
    <property type="match status" value="1"/>
</dbReference>